<proteinExistence type="predicted"/>
<gene>
    <name evidence="2" type="ORF">PEVE_00011714</name>
</gene>
<reference evidence="2 3" key="1">
    <citation type="submission" date="2022-05" db="EMBL/GenBank/DDBJ databases">
        <authorList>
            <consortium name="Genoscope - CEA"/>
            <person name="William W."/>
        </authorList>
    </citation>
    <scope>NUCLEOTIDE SEQUENCE [LARGE SCALE GENOMIC DNA]</scope>
</reference>
<evidence type="ECO:0000256" key="1">
    <source>
        <dbReference type="SAM" id="MobiDB-lite"/>
    </source>
</evidence>
<keyword evidence="3" id="KW-1185">Reference proteome</keyword>
<feature type="non-terminal residue" evidence="2">
    <location>
        <position position="214"/>
    </location>
</feature>
<feature type="non-terminal residue" evidence="2">
    <location>
        <position position="1"/>
    </location>
</feature>
<dbReference type="EMBL" id="CALNXI010000185">
    <property type="protein sequence ID" value="CAH3021513.1"/>
    <property type="molecule type" value="Genomic_DNA"/>
</dbReference>
<organism evidence="2 3">
    <name type="scientific">Porites evermanni</name>
    <dbReference type="NCBI Taxonomy" id="104178"/>
    <lineage>
        <taxon>Eukaryota</taxon>
        <taxon>Metazoa</taxon>
        <taxon>Cnidaria</taxon>
        <taxon>Anthozoa</taxon>
        <taxon>Hexacorallia</taxon>
        <taxon>Scleractinia</taxon>
        <taxon>Fungiina</taxon>
        <taxon>Poritidae</taxon>
        <taxon>Porites</taxon>
    </lineage>
</organism>
<name>A0ABN8LW40_9CNID</name>
<accession>A0ABN8LW40</accession>
<evidence type="ECO:0000313" key="3">
    <source>
        <dbReference type="Proteomes" id="UP001159427"/>
    </source>
</evidence>
<evidence type="ECO:0000313" key="2">
    <source>
        <dbReference type="EMBL" id="CAH3021513.1"/>
    </source>
</evidence>
<protein>
    <submittedName>
        <fullName evidence="2">Uncharacterized protein</fullName>
    </submittedName>
</protein>
<comment type="caution">
    <text evidence="2">The sequence shown here is derived from an EMBL/GenBank/DDBJ whole genome shotgun (WGS) entry which is preliminary data.</text>
</comment>
<feature type="region of interest" description="Disordered" evidence="1">
    <location>
        <begin position="84"/>
        <end position="106"/>
    </location>
</feature>
<sequence length="214" mass="24612">SSAQRAWRKQINKVTNLIGDSTNIDLLKSERTFLETRMDILYAASNRLCEALADNHEAKKEAVAQLESLEREHSDTLRRLNNKLSDLRQDVSERSSRSKHSSRTDMAANVARLKTQLEFADAEARKTTTLKECEDELKRFRLSKELAVAKAEMEAVNVADEKKIEKDDREEDQFLPQETDRNYVLQNYLKTRDQMSTVTDASLPTVETYIESVL</sequence>
<dbReference type="Proteomes" id="UP001159427">
    <property type="component" value="Unassembled WGS sequence"/>
</dbReference>
<feature type="compositionally biased region" description="Basic and acidic residues" evidence="1">
    <location>
        <begin position="85"/>
        <end position="96"/>
    </location>
</feature>